<dbReference type="OrthoDB" id="8048461at2759"/>
<feature type="compositionally biased region" description="Basic and acidic residues" evidence="1">
    <location>
        <begin position="167"/>
        <end position="204"/>
    </location>
</feature>
<gene>
    <name evidence="2" type="primary">Dsim\GD19137</name>
    <name evidence="2" type="ORF">Dsim_GD19137</name>
</gene>
<feature type="compositionally biased region" description="Polar residues" evidence="1">
    <location>
        <begin position="244"/>
        <end position="261"/>
    </location>
</feature>
<dbReference type="HOGENOM" id="CLU_493699_0_0_1"/>
<name>B4QWB9_DROSI</name>
<organism evidence="2 3">
    <name type="scientific">Drosophila simulans</name>
    <name type="common">Fruit fly</name>
    <dbReference type="NCBI Taxonomy" id="7240"/>
    <lineage>
        <taxon>Eukaryota</taxon>
        <taxon>Metazoa</taxon>
        <taxon>Ecdysozoa</taxon>
        <taxon>Arthropoda</taxon>
        <taxon>Hexapoda</taxon>
        <taxon>Insecta</taxon>
        <taxon>Pterygota</taxon>
        <taxon>Neoptera</taxon>
        <taxon>Endopterygota</taxon>
        <taxon>Diptera</taxon>
        <taxon>Brachycera</taxon>
        <taxon>Muscomorpha</taxon>
        <taxon>Ephydroidea</taxon>
        <taxon>Drosophilidae</taxon>
        <taxon>Drosophila</taxon>
        <taxon>Sophophora</taxon>
    </lineage>
</organism>
<feature type="region of interest" description="Disordered" evidence="1">
    <location>
        <begin position="1"/>
        <end position="138"/>
    </location>
</feature>
<feature type="compositionally biased region" description="Low complexity" evidence="1">
    <location>
        <begin position="35"/>
        <end position="51"/>
    </location>
</feature>
<dbReference type="PhylomeDB" id="B4QWB9"/>
<feature type="compositionally biased region" description="Polar residues" evidence="1">
    <location>
        <begin position="300"/>
        <end position="314"/>
    </location>
</feature>
<evidence type="ECO:0000313" key="2">
    <source>
        <dbReference type="EMBL" id="EDX12610.1"/>
    </source>
</evidence>
<evidence type="ECO:0000313" key="3">
    <source>
        <dbReference type="Proteomes" id="UP000000304"/>
    </source>
</evidence>
<protein>
    <submittedName>
        <fullName evidence="2">GD19137</fullName>
    </submittedName>
</protein>
<dbReference type="GO" id="GO:0006997">
    <property type="term" value="P:nucleus organization"/>
    <property type="evidence" value="ECO:0007669"/>
    <property type="project" value="EnsemblMetazoa"/>
</dbReference>
<dbReference type="Proteomes" id="UP000000304">
    <property type="component" value="Chromosome 3R"/>
</dbReference>
<evidence type="ECO:0000256" key="1">
    <source>
        <dbReference type="SAM" id="MobiDB-lite"/>
    </source>
</evidence>
<feature type="compositionally biased region" description="Gly residues" evidence="1">
    <location>
        <begin position="1"/>
        <end position="16"/>
    </location>
</feature>
<dbReference type="GO" id="GO:0016331">
    <property type="term" value="P:morphogenesis of embryonic epithelium"/>
    <property type="evidence" value="ECO:0007669"/>
    <property type="project" value="EnsemblMetazoa"/>
</dbReference>
<feature type="compositionally biased region" description="Polar residues" evidence="1">
    <location>
        <begin position="477"/>
        <end position="492"/>
    </location>
</feature>
<keyword evidence="3" id="KW-1185">Reference proteome</keyword>
<feature type="compositionally biased region" description="Low complexity" evidence="1">
    <location>
        <begin position="69"/>
        <end position="88"/>
    </location>
</feature>
<proteinExistence type="predicted"/>
<dbReference type="STRING" id="7240.B4QWB9"/>
<dbReference type="AlphaFoldDB" id="B4QWB9"/>
<dbReference type="OMA" id="CTNTSMN"/>
<feature type="compositionally biased region" description="Acidic residues" evidence="1">
    <location>
        <begin position="496"/>
        <end position="506"/>
    </location>
</feature>
<feature type="region of interest" description="Disordered" evidence="1">
    <location>
        <begin position="167"/>
        <end position="321"/>
    </location>
</feature>
<dbReference type="GO" id="GO:0005637">
    <property type="term" value="C:nuclear inner membrane"/>
    <property type="evidence" value="ECO:0007669"/>
    <property type="project" value="EnsemblMetazoa"/>
</dbReference>
<dbReference type="EMBL" id="CM000364">
    <property type="protein sequence ID" value="EDX12610.1"/>
    <property type="molecule type" value="Genomic_DNA"/>
</dbReference>
<reference evidence="2 3" key="1">
    <citation type="journal article" date="2007" name="Nature">
        <title>Evolution of genes and genomes on the Drosophila phylogeny.</title>
        <authorList>
            <consortium name="Drosophila 12 Genomes Consortium"/>
            <person name="Clark A.G."/>
            <person name="Eisen M.B."/>
            <person name="Smith D.R."/>
            <person name="Bergman C.M."/>
            <person name="Oliver B."/>
            <person name="Markow T.A."/>
            <person name="Kaufman T.C."/>
            <person name="Kellis M."/>
            <person name="Gelbart W."/>
            <person name="Iyer V.N."/>
            <person name="Pollard D.A."/>
            <person name="Sackton T.B."/>
            <person name="Larracuente A.M."/>
            <person name="Singh N.D."/>
            <person name="Abad J.P."/>
            <person name="Abt D.N."/>
            <person name="Adryan B."/>
            <person name="Aguade M."/>
            <person name="Akashi H."/>
            <person name="Anderson W.W."/>
            <person name="Aquadro C.F."/>
            <person name="Ardell D.H."/>
            <person name="Arguello R."/>
            <person name="Artieri C.G."/>
            <person name="Barbash D.A."/>
            <person name="Barker D."/>
            <person name="Barsanti P."/>
            <person name="Batterham P."/>
            <person name="Batzoglou S."/>
            <person name="Begun D."/>
            <person name="Bhutkar A."/>
            <person name="Blanco E."/>
            <person name="Bosak S.A."/>
            <person name="Bradley R.K."/>
            <person name="Brand A.D."/>
            <person name="Brent M.R."/>
            <person name="Brooks A.N."/>
            <person name="Brown R.H."/>
            <person name="Butlin R.K."/>
            <person name="Caggese C."/>
            <person name="Calvi B.R."/>
            <person name="Bernardo de Carvalho A."/>
            <person name="Caspi A."/>
            <person name="Castrezana S."/>
            <person name="Celniker S.E."/>
            <person name="Chang J.L."/>
            <person name="Chapple C."/>
            <person name="Chatterji S."/>
            <person name="Chinwalla A."/>
            <person name="Civetta A."/>
            <person name="Clifton S.W."/>
            <person name="Comeron J.M."/>
            <person name="Costello J.C."/>
            <person name="Coyne J.A."/>
            <person name="Daub J."/>
            <person name="David R.G."/>
            <person name="Delcher A.L."/>
            <person name="Delehaunty K."/>
            <person name="Do C.B."/>
            <person name="Ebling H."/>
            <person name="Edwards K."/>
            <person name="Eickbush T."/>
            <person name="Evans J.D."/>
            <person name="Filipski A."/>
            <person name="Findeiss S."/>
            <person name="Freyhult E."/>
            <person name="Fulton L."/>
            <person name="Fulton R."/>
            <person name="Garcia A.C."/>
            <person name="Gardiner A."/>
            <person name="Garfield D.A."/>
            <person name="Garvin B.E."/>
            <person name="Gibson G."/>
            <person name="Gilbert D."/>
            <person name="Gnerre S."/>
            <person name="Godfrey J."/>
            <person name="Good R."/>
            <person name="Gotea V."/>
            <person name="Gravely B."/>
            <person name="Greenberg A.J."/>
            <person name="Griffiths-Jones S."/>
            <person name="Gross S."/>
            <person name="Guigo R."/>
            <person name="Gustafson E.A."/>
            <person name="Haerty W."/>
            <person name="Hahn M.W."/>
            <person name="Halligan D.L."/>
            <person name="Halpern A.L."/>
            <person name="Halter G.M."/>
            <person name="Han M.V."/>
            <person name="Heger A."/>
            <person name="Hillier L."/>
            <person name="Hinrichs A.S."/>
            <person name="Holmes I."/>
            <person name="Hoskins R.A."/>
            <person name="Hubisz M.J."/>
            <person name="Hultmark D."/>
            <person name="Huntley M.A."/>
            <person name="Jaffe D.B."/>
            <person name="Jagadeeshan S."/>
            <person name="Jeck W.R."/>
            <person name="Johnson J."/>
            <person name="Jones C.D."/>
            <person name="Jordan W.C."/>
            <person name="Karpen G.H."/>
            <person name="Kataoka E."/>
            <person name="Keightley P.D."/>
            <person name="Kheradpour P."/>
            <person name="Kirkness E.F."/>
            <person name="Koerich L.B."/>
            <person name="Kristiansen K."/>
            <person name="Kudrna D."/>
            <person name="Kulathinal R.J."/>
            <person name="Kumar S."/>
            <person name="Kwok R."/>
            <person name="Lander E."/>
            <person name="Langley C.H."/>
            <person name="Lapoint R."/>
            <person name="Lazzaro B.P."/>
            <person name="Lee S.J."/>
            <person name="Levesque L."/>
            <person name="Li R."/>
            <person name="Lin C.F."/>
            <person name="Lin M.F."/>
            <person name="Lindblad-Toh K."/>
            <person name="Llopart A."/>
            <person name="Long M."/>
            <person name="Low L."/>
            <person name="Lozovsky E."/>
            <person name="Lu J."/>
            <person name="Luo M."/>
            <person name="Machado C.A."/>
            <person name="Makalowski W."/>
            <person name="Marzo M."/>
            <person name="Matsuda M."/>
            <person name="Matzkin L."/>
            <person name="McAllister B."/>
            <person name="McBride C.S."/>
            <person name="McKernan B."/>
            <person name="McKernan K."/>
            <person name="Mendez-Lago M."/>
            <person name="Minx P."/>
            <person name="Mollenhauer M.U."/>
            <person name="Montooth K."/>
            <person name="Mount S.M."/>
            <person name="Mu X."/>
            <person name="Myers E."/>
            <person name="Negre B."/>
            <person name="Newfeld S."/>
            <person name="Nielsen R."/>
            <person name="Noor M.A."/>
            <person name="O'Grady P."/>
            <person name="Pachter L."/>
            <person name="Papaceit M."/>
            <person name="Parisi M.J."/>
            <person name="Parisi M."/>
            <person name="Parts L."/>
            <person name="Pedersen J.S."/>
            <person name="Pesole G."/>
            <person name="Phillippy A.M."/>
            <person name="Ponting C.P."/>
            <person name="Pop M."/>
            <person name="Porcelli D."/>
            <person name="Powell J.R."/>
            <person name="Prohaska S."/>
            <person name="Pruitt K."/>
            <person name="Puig M."/>
            <person name="Quesneville H."/>
            <person name="Ram K.R."/>
            <person name="Rand D."/>
            <person name="Rasmussen M.D."/>
            <person name="Reed L.K."/>
            <person name="Reenan R."/>
            <person name="Reily A."/>
            <person name="Remington K.A."/>
            <person name="Rieger T.T."/>
            <person name="Ritchie M.G."/>
            <person name="Robin C."/>
            <person name="Rogers Y.H."/>
            <person name="Rohde C."/>
            <person name="Rozas J."/>
            <person name="Rubenfield M.J."/>
            <person name="Ruiz A."/>
            <person name="Russo S."/>
            <person name="Salzberg S.L."/>
            <person name="Sanchez-Gracia A."/>
            <person name="Saranga D.J."/>
            <person name="Sato H."/>
            <person name="Schaeffer S.W."/>
            <person name="Schatz M.C."/>
            <person name="Schlenke T."/>
            <person name="Schwartz R."/>
            <person name="Segarra C."/>
            <person name="Singh R.S."/>
            <person name="Sirot L."/>
            <person name="Sirota M."/>
            <person name="Sisneros N.B."/>
            <person name="Smith C.D."/>
            <person name="Smith T.F."/>
            <person name="Spieth J."/>
            <person name="Stage D.E."/>
            <person name="Stark A."/>
            <person name="Stephan W."/>
            <person name="Strausberg R.L."/>
            <person name="Strempel S."/>
            <person name="Sturgill D."/>
            <person name="Sutton G."/>
            <person name="Sutton G.G."/>
            <person name="Tao W."/>
            <person name="Teichmann S."/>
            <person name="Tobari Y.N."/>
            <person name="Tomimura Y."/>
            <person name="Tsolas J.M."/>
            <person name="Valente V.L."/>
            <person name="Venter E."/>
            <person name="Venter J.C."/>
            <person name="Vicario S."/>
            <person name="Vieira F.G."/>
            <person name="Vilella A.J."/>
            <person name="Villasante A."/>
            <person name="Walenz B."/>
            <person name="Wang J."/>
            <person name="Wasserman M."/>
            <person name="Watts T."/>
            <person name="Wilson D."/>
            <person name="Wilson R.K."/>
            <person name="Wing R.A."/>
            <person name="Wolfner M.F."/>
            <person name="Wong A."/>
            <person name="Wong G.K."/>
            <person name="Wu C.I."/>
            <person name="Wu G."/>
            <person name="Yamamoto D."/>
            <person name="Yang H.P."/>
            <person name="Yang S.P."/>
            <person name="Yorke J.A."/>
            <person name="Yoshida K."/>
            <person name="Zdobnov E."/>
            <person name="Zhang P."/>
            <person name="Zhang Y."/>
            <person name="Zimin A.V."/>
            <person name="Baldwin J."/>
            <person name="Abdouelleil A."/>
            <person name="Abdulkadir J."/>
            <person name="Abebe A."/>
            <person name="Abera B."/>
            <person name="Abreu J."/>
            <person name="Acer S.C."/>
            <person name="Aftuck L."/>
            <person name="Alexander A."/>
            <person name="An P."/>
            <person name="Anderson E."/>
            <person name="Anderson S."/>
            <person name="Arachi H."/>
            <person name="Azer M."/>
            <person name="Bachantsang P."/>
            <person name="Barry A."/>
            <person name="Bayul T."/>
            <person name="Berlin A."/>
            <person name="Bessette D."/>
            <person name="Bloom T."/>
            <person name="Blye J."/>
            <person name="Boguslavskiy L."/>
            <person name="Bonnet C."/>
            <person name="Boukhgalter B."/>
            <person name="Bourzgui I."/>
            <person name="Brown A."/>
            <person name="Cahill P."/>
            <person name="Channer S."/>
            <person name="Cheshatsang Y."/>
            <person name="Chuda L."/>
            <person name="Citroen M."/>
            <person name="Collymore A."/>
            <person name="Cooke P."/>
            <person name="Costello M."/>
            <person name="D'Aco K."/>
            <person name="Daza R."/>
            <person name="De Haan G."/>
            <person name="DeGray S."/>
            <person name="DeMaso C."/>
            <person name="Dhargay N."/>
            <person name="Dooley K."/>
            <person name="Dooley E."/>
            <person name="Doricent M."/>
            <person name="Dorje P."/>
            <person name="Dorjee K."/>
            <person name="Dupes A."/>
            <person name="Elong R."/>
            <person name="Falk J."/>
            <person name="Farina A."/>
            <person name="Faro S."/>
            <person name="Ferguson D."/>
            <person name="Fisher S."/>
            <person name="Foley C.D."/>
            <person name="Franke A."/>
            <person name="Friedrich D."/>
            <person name="Gadbois L."/>
            <person name="Gearin G."/>
            <person name="Gearin C.R."/>
            <person name="Giannoukos G."/>
            <person name="Goode T."/>
            <person name="Graham J."/>
            <person name="Grandbois E."/>
            <person name="Grewal S."/>
            <person name="Gyaltsen K."/>
            <person name="Hafez N."/>
            <person name="Hagos B."/>
            <person name="Hall J."/>
            <person name="Henson C."/>
            <person name="Hollinger A."/>
            <person name="Honan T."/>
            <person name="Huard M.D."/>
            <person name="Hughes L."/>
            <person name="Hurhula B."/>
            <person name="Husby M.E."/>
            <person name="Kamat A."/>
            <person name="Kanga B."/>
            <person name="Kashin S."/>
            <person name="Khazanovich D."/>
            <person name="Kisner P."/>
            <person name="Lance K."/>
            <person name="Lara M."/>
            <person name="Lee W."/>
            <person name="Lennon N."/>
            <person name="Letendre F."/>
            <person name="LeVine R."/>
            <person name="Lipovsky A."/>
            <person name="Liu X."/>
            <person name="Liu J."/>
            <person name="Liu S."/>
            <person name="Lokyitsang T."/>
            <person name="Lokyitsang Y."/>
            <person name="Lubonja R."/>
            <person name="Lui A."/>
            <person name="MacDonald P."/>
            <person name="Magnisalis V."/>
            <person name="Maru K."/>
            <person name="Matthews C."/>
            <person name="McCusker W."/>
            <person name="McDonough S."/>
            <person name="Mehta T."/>
            <person name="Meldrim J."/>
            <person name="Meneus L."/>
            <person name="Mihai O."/>
            <person name="Mihalev A."/>
            <person name="Mihova T."/>
            <person name="Mittelman R."/>
            <person name="Mlenga V."/>
            <person name="Montmayeur A."/>
            <person name="Mulrain L."/>
            <person name="Navidi A."/>
            <person name="Naylor J."/>
            <person name="Negash T."/>
            <person name="Nguyen T."/>
            <person name="Nguyen N."/>
            <person name="Nicol R."/>
            <person name="Norbu C."/>
            <person name="Norbu N."/>
            <person name="Novod N."/>
            <person name="O'Neill B."/>
            <person name="Osman S."/>
            <person name="Markiewicz E."/>
            <person name="Oyono O.L."/>
            <person name="Patti C."/>
            <person name="Phunkhang P."/>
            <person name="Pierre F."/>
            <person name="Priest M."/>
            <person name="Raghuraman S."/>
            <person name="Rege F."/>
            <person name="Reyes R."/>
            <person name="Rise C."/>
            <person name="Rogov P."/>
            <person name="Ross K."/>
            <person name="Ryan E."/>
            <person name="Settipalli S."/>
            <person name="Shea T."/>
            <person name="Sherpa N."/>
            <person name="Shi L."/>
            <person name="Shih D."/>
            <person name="Sparrow T."/>
            <person name="Spaulding J."/>
            <person name="Stalker J."/>
            <person name="Stange-Thomann N."/>
            <person name="Stavropoulos S."/>
            <person name="Stone C."/>
            <person name="Strader C."/>
            <person name="Tesfaye S."/>
            <person name="Thomson T."/>
            <person name="Thoulutsang Y."/>
            <person name="Thoulutsang D."/>
            <person name="Topham K."/>
            <person name="Topping I."/>
            <person name="Tsamla T."/>
            <person name="Vassiliev H."/>
            <person name="Vo A."/>
            <person name="Wangchuk T."/>
            <person name="Wangdi T."/>
            <person name="Weiand M."/>
            <person name="Wilkinson J."/>
            <person name="Wilson A."/>
            <person name="Yadav S."/>
            <person name="Young G."/>
            <person name="Yu Q."/>
            <person name="Zembek L."/>
            <person name="Zhong D."/>
            <person name="Zimmer A."/>
            <person name="Zwirko Z."/>
            <person name="Jaffe D.B."/>
            <person name="Alvarez P."/>
            <person name="Brockman W."/>
            <person name="Butler J."/>
            <person name="Chin C."/>
            <person name="Gnerre S."/>
            <person name="Grabherr M."/>
            <person name="Kleber M."/>
            <person name="Mauceli E."/>
            <person name="MacCallum I."/>
        </authorList>
    </citation>
    <scope>NUCLEOTIDE SEQUENCE [LARGE SCALE GENOMIC DNA]</scope>
    <source>
        <strain evidence="3">white501</strain>
    </source>
</reference>
<feature type="compositionally biased region" description="Polar residues" evidence="1">
    <location>
        <begin position="206"/>
        <end position="217"/>
    </location>
</feature>
<sequence>MASNSSGGGGSTGSTGSGRRLPLSLSGGSTVTRLQQSSGSNSRSNSPQNGNKKITESFLPVKKSNHPRSASSGSTSSSGSSQNGVSKSANGKDKAQNGSSTGKDQKIEKSKDKLPEKKAKEVGAENKDKDGAAEKTDVEVVVENKQMEVVSENKQKEVVPENKEVVSENKEVVSENKEVVSENKEVAEVSSDKADNEETKKEAATVESTVSASQTTADAAVIDDEVVFIPDLSTPTKDRKSTRKSGSQQTSPISKASNASPAQKMKTESVSSSSLNSLSPQEDVDMESLQVDASPIRSVHGNSNALPTATSTPGRSLFSFRGSNKQSNEVELAAQTSSSPVGTPARTFAQISGRRSIRPIDSLTPSKIGTYRCGNSDLDTSNCTNASMNATVGSEIPNSSSFSFSFFGRGRKRERTPPPLAASQSTSDLGHDVDMSSPPKRARFDLFSLNLASPFSLLRSRFSKATIGTPTRLRLEPNSSGVEEQHLNTSSAGMPEEVEVEEEQPAEDVTVGQEAGAEESPAKKDVEDKNVDGEDGDKESSDGENIAPVEEVADAADVAGVVAEGRSICSIM</sequence>
<feature type="region of interest" description="Disordered" evidence="1">
    <location>
        <begin position="469"/>
        <end position="552"/>
    </location>
</feature>
<feature type="compositionally biased region" description="Low complexity" evidence="1">
    <location>
        <begin position="269"/>
        <end position="279"/>
    </location>
</feature>
<feature type="compositionally biased region" description="Basic and acidic residues" evidence="1">
    <location>
        <begin position="520"/>
        <end position="532"/>
    </location>
</feature>
<dbReference type="GO" id="GO:0007349">
    <property type="term" value="P:cellularization"/>
    <property type="evidence" value="ECO:0007669"/>
    <property type="project" value="EnsemblMetazoa"/>
</dbReference>
<feature type="region of interest" description="Disordered" evidence="1">
    <location>
        <begin position="409"/>
        <end position="436"/>
    </location>
</feature>
<accession>B4QWB9</accession>
<feature type="compositionally biased region" description="Basic and acidic residues" evidence="1">
    <location>
        <begin position="103"/>
        <end position="138"/>
    </location>
</feature>